<sequence length="600" mass="65540">LAQPVIKRSVELSDLRREAAESTGKFFDRCLKGLPRGLSGRERVELASRVYILVRDFEDRVYNPVKVFHRWNDLKPLWPGRATSLAIPSLRAGRRMPEGGSGEAELEPAGLAELFVLQREGLDFNYPLVLARRRVEEGDADWIAGILIGESDSGAVIAAFPGAAWNRQANRRRLPTGAVQYPKSYQVAVVGPENREEKIEDVTAKVWIFKLSPDWPLFLELRAAGDSEIEVAIPFGKDLGEGLEDCVPFAPDLQTVAEDRYAFQSAVEAEPRPPEPASLDDIASRLPALADRLPGQEPEVATPRRQSALRPPKRGATAEPKPPLEGLDPAVVQAARTAGVPEDHLKEMAATVGANRPKLSERSRDVRPPVLPKRDPNLDETDLEDEDEPEPATSGSDQLAVAIAKLTSIAADAKNRNKADTLESILDGSGSADASSTSGTCRKNVAIMRALRAALQDKPKELADGILARVAEDYGWRRALPGGDRIPVTAQKPDEALARSLVGLAAVEQLSLDRGSWTLAEPMLLEEPAPMASFSGRQLPTGSELPFTRLFDSRAVDALVSQVKDIDDYLERRRKLGKRNSSSTIQAEEEGEEGEKQKPQ</sequence>
<feature type="region of interest" description="Disordered" evidence="1">
    <location>
        <begin position="572"/>
        <end position="600"/>
    </location>
</feature>
<protein>
    <submittedName>
        <fullName evidence="2">Uncharacterized protein</fullName>
    </submittedName>
</protein>
<evidence type="ECO:0000313" key="3">
    <source>
        <dbReference type="Proteomes" id="UP000649617"/>
    </source>
</evidence>
<comment type="caution">
    <text evidence="2">The sequence shown here is derived from an EMBL/GenBank/DDBJ whole genome shotgun (WGS) entry which is preliminary data.</text>
</comment>
<feature type="region of interest" description="Disordered" evidence="1">
    <location>
        <begin position="351"/>
        <end position="396"/>
    </location>
</feature>
<dbReference type="Proteomes" id="UP000649617">
    <property type="component" value="Unassembled WGS sequence"/>
</dbReference>
<feature type="non-terminal residue" evidence="2">
    <location>
        <position position="600"/>
    </location>
</feature>
<dbReference type="OrthoDB" id="434660at2759"/>
<reference evidence="2" key="1">
    <citation type="submission" date="2021-02" db="EMBL/GenBank/DDBJ databases">
        <authorList>
            <person name="Dougan E. K."/>
            <person name="Rhodes N."/>
            <person name="Thang M."/>
            <person name="Chan C."/>
        </authorList>
    </citation>
    <scope>NUCLEOTIDE SEQUENCE</scope>
</reference>
<feature type="non-terminal residue" evidence="2">
    <location>
        <position position="1"/>
    </location>
</feature>
<evidence type="ECO:0000313" key="2">
    <source>
        <dbReference type="EMBL" id="CAE7685639.1"/>
    </source>
</evidence>
<name>A0A812WFJ8_SYMPI</name>
<keyword evidence="3" id="KW-1185">Reference proteome</keyword>
<feature type="compositionally biased region" description="Acidic residues" evidence="1">
    <location>
        <begin position="378"/>
        <end position="390"/>
    </location>
</feature>
<proteinExistence type="predicted"/>
<gene>
    <name evidence="2" type="ORF">SPIL2461_LOCUS19171</name>
</gene>
<feature type="region of interest" description="Disordered" evidence="1">
    <location>
        <begin position="293"/>
        <end position="327"/>
    </location>
</feature>
<accession>A0A812WFJ8</accession>
<organism evidence="2 3">
    <name type="scientific">Symbiodinium pilosum</name>
    <name type="common">Dinoflagellate</name>
    <dbReference type="NCBI Taxonomy" id="2952"/>
    <lineage>
        <taxon>Eukaryota</taxon>
        <taxon>Sar</taxon>
        <taxon>Alveolata</taxon>
        <taxon>Dinophyceae</taxon>
        <taxon>Suessiales</taxon>
        <taxon>Symbiodiniaceae</taxon>
        <taxon>Symbiodinium</taxon>
    </lineage>
</organism>
<evidence type="ECO:0000256" key="1">
    <source>
        <dbReference type="SAM" id="MobiDB-lite"/>
    </source>
</evidence>
<feature type="compositionally biased region" description="Basic and acidic residues" evidence="1">
    <location>
        <begin position="358"/>
        <end position="377"/>
    </location>
</feature>
<dbReference type="AlphaFoldDB" id="A0A812WFJ8"/>
<dbReference type="EMBL" id="CAJNIZ010044343">
    <property type="protein sequence ID" value="CAE7685639.1"/>
    <property type="molecule type" value="Genomic_DNA"/>
</dbReference>